<gene>
    <name evidence="2" type="ORF">MU0050_003165</name>
</gene>
<feature type="transmembrane region" description="Helical" evidence="1">
    <location>
        <begin position="59"/>
        <end position="77"/>
    </location>
</feature>
<keyword evidence="1" id="KW-0812">Transmembrane</keyword>
<protein>
    <submittedName>
        <fullName evidence="2">Uncharacterized protein</fullName>
    </submittedName>
</protein>
<proteinExistence type="predicted"/>
<evidence type="ECO:0000256" key="1">
    <source>
        <dbReference type="SAM" id="Phobius"/>
    </source>
</evidence>
<dbReference type="RefSeq" id="WP_316510524.1">
    <property type="nucleotide sequence ID" value="NZ_OY726395.1"/>
</dbReference>
<keyword evidence="3" id="KW-1185">Reference proteome</keyword>
<organism evidence="2 3">
    <name type="scientific">[Mycobacterium] wendilense</name>
    <dbReference type="NCBI Taxonomy" id="3064284"/>
    <lineage>
        <taxon>Bacteria</taxon>
        <taxon>Bacillati</taxon>
        <taxon>Actinomycetota</taxon>
        <taxon>Actinomycetes</taxon>
        <taxon>Mycobacteriales</taxon>
        <taxon>Mycobacteriaceae</taxon>
        <taxon>Mycolicibacter</taxon>
    </lineage>
</organism>
<dbReference type="Proteomes" id="UP001190466">
    <property type="component" value="Chromosome"/>
</dbReference>
<evidence type="ECO:0000313" key="2">
    <source>
        <dbReference type="EMBL" id="CAJ1584411.1"/>
    </source>
</evidence>
<feature type="transmembrane region" description="Helical" evidence="1">
    <location>
        <begin position="6"/>
        <end position="22"/>
    </location>
</feature>
<keyword evidence="1" id="KW-1133">Transmembrane helix</keyword>
<feature type="transmembrane region" description="Helical" evidence="1">
    <location>
        <begin position="34"/>
        <end position="53"/>
    </location>
</feature>
<sequence length="85" mass="8996">MTTAVLYGAAFVVPAVIYFAMEPRKSTREAQIRAAAILFGVAVFWGSAVFSYSQGSTEVVILVCSVFMVLAAGLILVKGRQPPPG</sequence>
<accession>A0ABN9P0P9</accession>
<dbReference type="EMBL" id="OY726395">
    <property type="protein sequence ID" value="CAJ1584411.1"/>
    <property type="molecule type" value="Genomic_DNA"/>
</dbReference>
<reference evidence="2 3" key="1">
    <citation type="submission" date="2023-08" db="EMBL/GenBank/DDBJ databases">
        <authorList>
            <person name="Folkvardsen B D."/>
            <person name="Norman A."/>
        </authorList>
    </citation>
    <scope>NUCLEOTIDE SEQUENCE [LARGE SCALE GENOMIC DNA]</scope>
    <source>
        <strain evidence="2 3">Mu0050</strain>
    </source>
</reference>
<keyword evidence="1" id="KW-0472">Membrane</keyword>
<name>A0ABN9P0P9_9MYCO</name>
<evidence type="ECO:0000313" key="3">
    <source>
        <dbReference type="Proteomes" id="UP001190466"/>
    </source>
</evidence>